<dbReference type="GO" id="GO:0005886">
    <property type="term" value="C:plasma membrane"/>
    <property type="evidence" value="ECO:0007669"/>
    <property type="project" value="UniProtKB-SubCell"/>
</dbReference>
<feature type="transmembrane region" description="Helical" evidence="7">
    <location>
        <begin position="267"/>
        <end position="292"/>
    </location>
</feature>
<dbReference type="InterPro" id="IPR050809">
    <property type="entry name" value="UgpAE/MalFG_permease"/>
</dbReference>
<name>A0A1X7HMZ8_9BACL</name>
<evidence type="ECO:0000256" key="7">
    <source>
        <dbReference type="RuleBase" id="RU363032"/>
    </source>
</evidence>
<dbReference type="InterPro" id="IPR000515">
    <property type="entry name" value="MetI-like"/>
</dbReference>
<dbReference type="PROSITE" id="PS50928">
    <property type="entry name" value="ABC_TM1"/>
    <property type="match status" value="1"/>
</dbReference>
<proteinExistence type="inferred from homology"/>
<feature type="transmembrane region" description="Helical" evidence="7">
    <location>
        <begin position="207"/>
        <end position="227"/>
    </location>
</feature>
<comment type="subcellular location">
    <subcellularLocation>
        <location evidence="1 7">Cell membrane</location>
        <topology evidence="1 7">Multi-pass membrane protein</topology>
    </subcellularLocation>
</comment>
<dbReference type="CDD" id="cd06261">
    <property type="entry name" value="TM_PBP2"/>
    <property type="match status" value="1"/>
</dbReference>
<evidence type="ECO:0000256" key="4">
    <source>
        <dbReference type="ARBA" id="ARBA00022692"/>
    </source>
</evidence>
<reference evidence="10" key="1">
    <citation type="submission" date="2017-04" db="EMBL/GenBank/DDBJ databases">
        <authorList>
            <person name="Varghese N."/>
            <person name="Submissions S."/>
        </authorList>
    </citation>
    <scope>NUCLEOTIDE SEQUENCE [LARGE SCALE GENOMIC DNA]</scope>
    <source>
        <strain evidence="10">N3/975</strain>
    </source>
</reference>
<evidence type="ECO:0000259" key="8">
    <source>
        <dbReference type="PROSITE" id="PS50928"/>
    </source>
</evidence>
<sequence>MSGLTRMFKKEWPLHIMLLPGIILVLIFSYIPMAGIMMAFQKYIPNKGLFGSPFIGLKNFRLLMEYPDIGRIFFNTIFIAVMKITAGLIVPITIAILLNELRKEWVKRTFQTLVYLPHFLSWVLLSGILIDILSPSSGILNQFLGLLGIEPIFFLGSNSWFPYVMVISDVWKEFGFGTIVYLAALTNINPSLYEAADIDGAGRIKQTLHITLPGMLPIIILMLTLNIGNVLNAGFDQIFNLYSPPVYESADIIDTFVYRMGIQQAQFGFATAVGLLKSIVSFILISCSYVLAYRVANYRIF</sequence>
<gene>
    <name evidence="9" type="ORF">SAMN05661091_4725</name>
</gene>
<organism evidence="9 10">
    <name type="scientific">Paenibacillus uliginis N3/975</name>
    <dbReference type="NCBI Taxonomy" id="1313296"/>
    <lineage>
        <taxon>Bacteria</taxon>
        <taxon>Bacillati</taxon>
        <taxon>Bacillota</taxon>
        <taxon>Bacilli</taxon>
        <taxon>Bacillales</taxon>
        <taxon>Paenibacillaceae</taxon>
        <taxon>Paenibacillus</taxon>
    </lineage>
</organism>
<dbReference type="Pfam" id="PF00528">
    <property type="entry name" value="BPD_transp_1"/>
    <property type="match status" value="1"/>
</dbReference>
<dbReference type="InterPro" id="IPR035906">
    <property type="entry name" value="MetI-like_sf"/>
</dbReference>
<feature type="domain" description="ABC transmembrane type-1" evidence="8">
    <location>
        <begin position="73"/>
        <end position="288"/>
    </location>
</feature>
<comment type="similarity">
    <text evidence="7">Belongs to the binding-protein-dependent transport system permease family.</text>
</comment>
<evidence type="ECO:0000256" key="1">
    <source>
        <dbReference type="ARBA" id="ARBA00004651"/>
    </source>
</evidence>
<keyword evidence="5 7" id="KW-1133">Transmembrane helix</keyword>
<dbReference type="AlphaFoldDB" id="A0A1X7HMZ8"/>
<dbReference type="STRING" id="1313296.SAMN05661091_4725"/>
<dbReference type="GO" id="GO:0055085">
    <property type="term" value="P:transmembrane transport"/>
    <property type="evidence" value="ECO:0007669"/>
    <property type="project" value="InterPro"/>
</dbReference>
<keyword evidence="2 7" id="KW-0813">Transport</keyword>
<dbReference type="PANTHER" id="PTHR43227:SF11">
    <property type="entry name" value="BLL4140 PROTEIN"/>
    <property type="match status" value="1"/>
</dbReference>
<protein>
    <submittedName>
        <fullName evidence="9">Putative aldouronate transport system permease protein</fullName>
    </submittedName>
</protein>
<evidence type="ECO:0000256" key="5">
    <source>
        <dbReference type="ARBA" id="ARBA00022989"/>
    </source>
</evidence>
<accession>A0A1X7HMZ8</accession>
<evidence type="ECO:0000256" key="2">
    <source>
        <dbReference type="ARBA" id="ARBA00022448"/>
    </source>
</evidence>
<dbReference type="EMBL" id="LT840184">
    <property type="protein sequence ID" value="SMF89643.1"/>
    <property type="molecule type" value="Genomic_DNA"/>
</dbReference>
<keyword evidence="3" id="KW-1003">Cell membrane</keyword>
<evidence type="ECO:0000313" key="9">
    <source>
        <dbReference type="EMBL" id="SMF89643.1"/>
    </source>
</evidence>
<dbReference type="SUPFAM" id="SSF161098">
    <property type="entry name" value="MetI-like"/>
    <property type="match status" value="1"/>
</dbReference>
<dbReference type="PANTHER" id="PTHR43227">
    <property type="entry name" value="BLL4140 PROTEIN"/>
    <property type="match status" value="1"/>
</dbReference>
<evidence type="ECO:0000256" key="6">
    <source>
        <dbReference type="ARBA" id="ARBA00023136"/>
    </source>
</evidence>
<feature type="transmembrane region" description="Helical" evidence="7">
    <location>
        <begin position="12"/>
        <end position="40"/>
    </location>
</feature>
<feature type="transmembrane region" description="Helical" evidence="7">
    <location>
        <begin position="72"/>
        <end position="98"/>
    </location>
</feature>
<evidence type="ECO:0000256" key="3">
    <source>
        <dbReference type="ARBA" id="ARBA00022475"/>
    </source>
</evidence>
<dbReference type="Proteomes" id="UP000192940">
    <property type="component" value="Chromosome I"/>
</dbReference>
<keyword evidence="4 7" id="KW-0812">Transmembrane</keyword>
<feature type="transmembrane region" description="Helical" evidence="7">
    <location>
        <begin position="119"/>
        <end position="140"/>
    </location>
</feature>
<keyword evidence="10" id="KW-1185">Reference proteome</keyword>
<dbReference type="Gene3D" id="1.10.3720.10">
    <property type="entry name" value="MetI-like"/>
    <property type="match status" value="1"/>
</dbReference>
<evidence type="ECO:0000313" key="10">
    <source>
        <dbReference type="Proteomes" id="UP000192940"/>
    </source>
</evidence>
<keyword evidence="6 7" id="KW-0472">Membrane</keyword>
<dbReference type="RefSeq" id="WP_208915442.1">
    <property type="nucleotide sequence ID" value="NZ_LT840184.1"/>
</dbReference>